<name>A0ABU3TPD6_9BACT</name>
<dbReference type="InterPro" id="IPR011467">
    <property type="entry name" value="DUF1573"/>
</dbReference>
<sequence>MLRLSIYLGAFVLLLACTNKQKDSLSDAENAIPVALRPTEEKRPQMVFDQPLVYLGRITEGDSISYTFHFRNKGNLPLQISSVNSSCGCTTPKWSKDLVQPGKKGFIKVTFDSHGKEGKVQKTVTAYANTLPADNMVAFKIEVLPQKK</sequence>
<dbReference type="Proteomes" id="UP001249959">
    <property type="component" value="Unassembled WGS sequence"/>
</dbReference>
<comment type="caution">
    <text evidence="1">The sequence shown here is derived from an EMBL/GenBank/DDBJ whole genome shotgun (WGS) entry which is preliminary data.</text>
</comment>
<dbReference type="EMBL" id="JAVNWW010000001">
    <property type="protein sequence ID" value="MDU0807727.1"/>
    <property type="molecule type" value="Genomic_DNA"/>
</dbReference>
<dbReference type="PANTHER" id="PTHR37833:SF1">
    <property type="entry name" value="SIGNAL PEPTIDE PROTEIN"/>
    <property type="match status" value="1"/>
</dbReference>
<gene>
    <name evidence="1" type="ORF">PQG45_01615</name>
</gene>
<reference evidence="1 2" key="1">
    <citation type="submission" date="2023-09" db="EMBL/GenBank/DDBJ databases">
        <title>Aquirufa genomes.</title>
        <authorList>
            <person name="Pitt A."/>
        </authorList>
    </citation>
    <scope>NUCLEOTIDE SEQUENCE [LARGE SCALE GENOMIC DNA]</scope>
    <source>
        <strain evidence="1 2">LEOWEIH-7C</strain>
    </source>
</reference>
<evidence type="ECO:0000313" key="1">
    <source>
        <dbReference type="EMBL" id="MDU0807727.1"/>
    </source>
</evidence>
<dbReference type="PROSITE" id="PS51257">
    <property type="entry name" value="PROKAR_LIPOPROTEIN"/>
    <property type="match status" value="1"/>
</dbReference>
<organism evidence="1 2">
    <name type="scientific">Aquirufa regiilacus</name>
    <dbReference type="NCBI Taxonomy" id="3024868"/>
    <lineage>
        <taxon>Bacteria</taxon>
        <taxon>Pseudomonadati</taxon>
        <taxon>Bacteroidota</taxon>
        <taxon>Cytophagia</taxon>
        <taxon>Cytophagales</taxon>
        <taxon>Flectobacillaceae</taxon>
        <taxon>Aquirufa</taxon>
    </lineage>
</organism>
<keyword evidence="2" id="KW-1185">Reference proteome</keyword>
<protein>
    <submittedName>
        <fullName evidence="1">DUF1573 domain-containing protein</fullName>
    </submittedName>
</protein>
<dbReference type="Pfam" id="PF07610">
    <property type="entry name" value="DUF1573"/>
    <property type="match status" value="1"/>
</dbReference>
<evidence type="ECO:0000313" key="2">
    <source>
        <dbReference type="Proteomes" id="UP001249959"/>
    </source>
</evidence>
<proteinExistence type="predicted"/>
<dbReference type="PANTHER" id="PTHR37833">
    <property type="entry name" value="LIPOPROTEIN-RELATED"/>
    <property type="match status" value="1"/>
</dbReference>
<accession>A0ABU3TPD6</accession>
<dbReference type="InterPro" id="IPR013783">
    <property type="entry name" value="Ig-like_fold"/>
</dbReference>
<dbReference type="RefSeq" id="WP_315575836.1">
    <property type="nucleotide sequence ID" value="NZ_JARDXH010000003.1"/>
</dbReference>
<dbReference type="Gene3D" id="2.60.40.10">
    <property type="entry name" value="Immunoglobulins"/>
    <property type="match status" value="1"/>
</dbReference>